<name>A0A2U1J0Y3_SMIAN</name>
<feature type="signal peptide" evidence="1">
    <location>
        <begin position="1"/>
        <end position="19"/>
    </location>
</feature>
<dbReference type="Gene3D" id="2.70.50.70">
    <property type="match status" value="1"/>
</dbReference>
<evidence type="ECO:0008006" key="4">
    <source>
        <dbReference type="Google" id="ProtNLM"/>
    </source>
</evidence>
<keyword evidence="1" id="KW-0732">Signal</keyword>
<sequence>MLLNFLLLITFALLSSVYGHGQLLLPTPRGNKEWYGTCAAGAGCKGPCDSSKANSPYSTGFASISSVQRGQNLTVKWNRLNHPGGFIRIAMTSFENSDDWNSFNNNVVKYTCYETNCGPADPNDNTFGPLAGPGNEVCSTTITIPENLQDGVNTLQWMWYGGGIYYGETDTSFGEYYGCSDMQVTGGPKSETKQEPTFQGGDVMYPNENVCRFWGSSKVGDCSFPNQYPTPKDGDLLSQSLEPCTRGPPLKGTPADFTGLQSAVPQSNDTNRLEIVPEVSLQGTESVNNDSSSNSTDIDTVSIGGFDIAEIDTSSIQIFSTDTPTPIEFLGNPQKMYKDSCSNDVQNQNCN</sequence>
<dbReference type="Proteomes" id="UP000245591">
    <property type="component" value="Unassembled WGS sequence"/>
</dbReference>
<evidence type="ECO:0000256" key="1">
    <source>
        <dbReference type="SAM" id="SignalP"/>
    </source>
</evidence>
<accession>A0A2U1J0Y3</accession>
<proteinExistence type="predicted"/>
<organism evidence="2 3">
    <name type="scientific">Smittium angustum</name>
    <dbReference type="NCBI Taxonomy" id="133377"/>
    <lineage>
        <taxon>Eukaryota</taxon>
        <taxon>Fungi</taxon>
        <taxon>Fungi incertae sedis</taxon>
        <taxon>Zoopagomycota</taxon>
        <taxon>Kickxellomycotina</taxon>
        <taxon>Harpellomycetes</taxon>
        <taxon>Harpellales</taxon>
        <taxon>Legeriomycetaceae</taxon>
        <taxon>Smittium</taxon>
    </lineage>
</organism>
<comment type="caution">
    <text evidence="2">The sequence shown here is derived from an EMBL/GenBank/DDBJ whole genome shotgun (WGS) entry which is preliminary data.</text>
</comment>
<protein>
    <recommendedName>
        <fullName evidence="4">Chitin-binding type-4 domain-containing protein</fullName>
    </recommendedName>
</protein>
<evidence type="ECO:0000313" key="3">
    <source>
        <dbReference type="Proteomes" id="UP000245591"/>
    </source>
</evidence>
<evidence type="ECO:0000313" key="2">
    <source>
        <dbReference type="EMBL" id="PVZ98721.1"/>
    </source>
</evidence>
<feature type="chain" id="PRO_5015420460" description="Chitin-binding type-4 domain-containing protein" evidence="1">
    <location>
        <begin position="20"/>
        <end position="351"/>
    </location>
</feature>
<dbReference type="AlphaFoldDB" id="A0A2U1J0Y3"/>
<keyword evidence="3" id="KW-1185">Reference proteome</keyword>
<reference evidence="2 3" key="1">
    <citation type="journal article" date="2018" name="MBio">
        <title>Comparative Genomics Reveals the Core Gene Toolbox for the Fungus-Insect Symbiosis.</title>
        <authorList>
            <person name="Wang Y."/>
            <person name="Stata M."/>
            <person name="Wang W."/>
            <person name="Stajich J.E."/>
            <person name="White M.M."/>
            <person name="Moncalvo J.M."/>
        </authorList>
    </citation>
    <scope>NUCLEOTIDE SEQUENCE [LARGE SCALE GENOMIC DNA]</scope>
    <source>
        <strain evidence="2 3">AUS-126-30</strain>
    </source>
</reference>
<gene>
    <name evidence="2" type="ORF">BB558_005267</name>
</gene>
<dbReference type="EMBL" id="MBFU01000516">
    <property type="protein sequence ID" value="PVZ98721.1"/>
    <property type="molecule type" value="Genomic_DNA"/>
</dbReference>